<gene>
    <name evidence="2" type="ORF">OP10G_4633</name>
</gene>
<organism evidence="2 3">
    <name type="scientific">Fimbriimonas ginsengisoli Gsoil 348</name>
    <dbReference type="NCBI Taxonomy" id="661478"/>
    <lineage>
        <taxon>Bacteria</taxon>
        <taxon>Bacillati</taxon>
        <taxon>Armatimonadota</taxon>
        <taxon>Fimbriimonadia</taxon>
        <taxon>Fimbriimonadales</taxon>
        <taxon>Fimbriimonadaceae</taxon>
        <taxon>Fimbriimonas</taxon>
    </lineage>
</organism>
<dbReference type="Proteomes" id="UP000027982">
    <property type="component" value="Chromosome"/>
</dbReference>
<evidence type="ECO:0000313" key="3">
    <source>
        <dbReference type="Proteomes" id="UP000027982"/>
    </source>
</evidence>
<dbReference type="SUPFAM" id="SSF54001">
    <property type="entry name" value="Cysteine proteinases"/>
    <property type="match status" value="1"/>
</dbReference>
<dbReference type="KEGG" id="fgi:OP10G_4633"/>
<dbReference type="InterPro" id="IPR038765">
    <property type="entry name" value="Papain-like_cys_pep_sf"/>
</dbReference>
<sequence length="268" mass="30287">MLDSYLARIGLAAPPPCDADGLAHLHRSHYLNVPYENLGILLGRSFCLDQDALMEKLIGRGVGGYCYELNISFYRLLLNLGFKVDLVSARILQADGNLGPEYDHAAMIVHLEERWLVDVGNSKWFFEPIRLDTRAVQAQVGRRFQVEPADDEFDLMEFDSSGTPKLRYRVGAVARDPSEFEPLCQWKWTSPDSKFTRGLILSKFCEEGRFVVTGMRSIVLAHDGSRIDHDFADFEERRQVVRDHFGDAIHDQLKALGDSGPSITPFPV</sequence>
<dbReference type="GO" id="GO:0016407">
    <property type="term" value="F:acetyltransferase activity"/>
    <property type="evidence" value="ECO:0007669"/>
    <property type="project" value="InterPro"/>
</dbReference>
<dbReference type="InterPro" id="IPR001447">
    <property type="entry name" value="Arylamine_N-AcTrfase"/>
</dbReference>
<protein>
    <submittedName>
        <fullName evidence="2">N-acetyltransferase</fullName>
    </submittedName>
</protein>
<dbReference type="Gene3D" id="3.30.2140.10">
    <property type="entry name" value="Arylamine N-acetyltransferase"/>
    <property type="match status" value="1"/>
</dbReference>
<dbReference type="Gene3D" id="2.40.128.150">
    <property type="entry name" value="Cysteine proteinases"/>
    <property type="match status" value="1"/>
</dbReference>
<dbReference type="HOGENOM" id="CLU_049918_1_0_0"/>
<dbReference type="OrthoDB" id="7181050at2"/>
<evidence type="ECO:0000256" key="1">
    <source>
        <dbReference type="ARBA" id="ARBA00006547"/>
    </source>
</evidence>
<evidence type="ECO:0000313" key="2">
    <source>
        <dbReference type="EMBL" id="AIE88001.1"/>
    </source>
</evidence>
<dbReference type="PANTHER" id="PTHR11786:SF0">
    <property type="entry name" value="ARYLAMINE N-ACETYLTRANSFERASE 4-RELATED"/>
    <property type="match status" value="1"/>
</dbReference>
<dbReference type="EMBL" id="CP007139">
    <property type="protein sequence ID" value="AIE88001.1"/>
    <property type="molecule type" value="Genomic_DNA"/>
</dbReference>
<dbReference type="PANTHER" id="PTHR11786">
    <property type="entry name" value="N-HYDROXYARYLAMINE O-ACETYLTRANSFERASE"/>
    <property type="match status" value="1"/>
</dbReference>
<dbReference type="Pfam" id="PF00797">
    <property type="entry name" value="Acetyltransf_2"/>
    <property type="match status" value="1"/>
</dbReference>
<dbReference type="STRING" id="661478.OP10G_4633"/>
<keyword evidence="2" id="KW-0808">Transferase</keyword>
<keyword evidence="3" id="KW-1185">Reference proteome</keyword>
<name>A0A068NX36_FIMGI</name>
<reference evidence="2 3" key="1">
    <citation type="journal article" date="2014" name="PLoS ONE">
        <title>The first complete genome sequence of the class fimbriimonadia in the phylum armatimonadetes.</title>
        <authorList>
            <person name="Hu Z.Y."/>
            <person name="Wang Y.Z."/>
            <person name="Im W.T."/>
            <person name="Wang S.Y."/>
            <person name="Zhao G.P."/>
            <person name="Zheng H.J."/>
            <person name="Quan Z.X."/>
        </authorList>
    </citation>
    <scope>NUCLEOTIDE SEQUENCE [LARGE SCALE GENOMIC DNA]</scope>
    <source>
        <strain evidence="2">Gsoil 348</strain>
    </source>
</reference>
<accession>A0A068NX36</accession>
<dbReference type="AlphaFoldDB" id="A0A068NX36"/>
<dbReference type="RefSeq" id="WP_025228128.1">
    <property type="nucleotide sequence ID" value="NZ_CP007139.1"/>
</dbReference>
<comment type="similarity">
    <text evidence="1">Belongs to the arylamine N-acetyltransferase family.</text>
</comment>
<proteinExistence type="inferred from homology"/>
<dbReference type="eggNOG" id="COG2162">
    <property type="taxonomic scope" value="Bacteria"/>
</dbReference>